<comment type="caution">
    <text evidence="1">The sequence shown here is derived from an EMBL/GenBank/DDBJ whole genome shotgun (WGS) entry which is preliminary data.</text>
</comment>
<dbReference type="Proteomes" id="UP000548787">
    <property type="component" value="Unassembled WGS sequence"/>
</dbReference>
<reference evidence="1 2" key="1">
    <citation type="submission" date="2020-08" db="EMBL/GenBank/DDBJ databases">
        <title>Listeria ohnekaius sp. nov. and Listeria portnoyii sp. nov. isolated from non-agricultural and natural environments.</title>
        <authorList>
            <person name="Weller D."/>
            <person name="Belias A.M."/>
            <person name="Liao J."/>
            <person name="Guo S."/>
            <person name="Orsi R.H."/>
            <person name="Wiedmann M."/>
        </authorList>
    </citation>
    <scope>NUCLEOTIDE SEQUENCE [LARGE SCALE GENOMIC DNA]</scope>
    <source>
        <strain evidence="1 2">FSL W9-0585</strain>
    </source>
</reference>
<dbReference type="RefSeq" id="WP_181676719.1">
    <property type="nucleotide sequence ID" value="NZ_JABJVM010000008.1"/>
</dbReference>
<accession>A0A7W1T703</accession>
<sequence>MKTGEFTQAVEKLGYTIRLVGRDKAYFRIYINDAIAAVIDGNAFMSSDTVFTEFEQLDDARKLELGSLIIKYACTPINEREGEAE</sequence>
<organism evidence="1 2">
    <name type="scientific">Listeria rustica</name>
    <dbReference type="NCBI Taxonomy" id="2713503"/>
    <lineage>
        <taxon>Bacteria</taxon>
        <taxon>Bacillati</taxon>
        <taxon>Bacillota</taxon>
        <taxon>Bacilli</taxon>
        <taxon>Bacillales</taxon>
        <taxon>Listeriaceae</taxon>
        <taxon>Listeria</taxon>
    </lineage>
</organism>
<protein>
    <submittedName>
        <fullName evidence="1">Uncharacterized protein</fullName>
    </submittedName>
</protein>
<keyword evidence="2" id="KW-1185">Reference proteome</keyword>
<evidence type="ECO:0000313" key="1">
    <source>
        <dbReference type="EMBL" id="MBA3926564.1"/>
    </source>
</evidence>
<proteinExistence type="predicted"/>
<evidence type="ECO:0000313" key="2">
    <source>
        <dbReference type="Proteomes" id="UP000548787"/>
    </source>
</evidence>
<dbReference type="AlphaFoldDB" id="A0A7W1T703"/>
<gene>
    <name evidence="1" type="ORF">HPK16_09430</name>
</gene>
<dbReference type="EMBL" id="JABJVM010000008">
    <property type="protein sequence ID" value="MBA3926564.1"/>
    <property type="molecule type" value="Genomic_DNA"/>
</dbReference>
<name>A0A7W1T703_9LIST</name>